<gene>
    <name evidence="1" type="ORF">CQ12_03905</name>
</gene>
<organism evidence="1 2">
    <name type="scientific">Bradyrhizobium jicamae</name>
    <dbReference type="NCBI Taxonomy" id="280332"/>
    <lineage>
        <taxon>Bacteria</taxon>
        <taxon>Pseudomonadati</taxon>
        <taxon>Pseudomonadota</taxon>
        <taxon>Alphaproteobacteria</taxon>
        <taxon>Hyphomicrobiales</taxon>
        <taxon>Nitrobacteraceae</taxon>
        <taxon>Bradyrhizobium</taxon>
    </lineage>
</organism>
<reference evidence="1 2" key="1">
    <citation type="submission" date="2014-03" db="EMBL/GenBank/DDBJ databases">
        <title>Bradyrhizobium valentinum sp. nov., isolated from effective nodules of Lupinus mariae-josephae, a lupine endemic of basic-lime soils in Eastern Spain.</title>
        <authorList>
            <person name="Duran D."/>
            <person name="Rey L."/>
            <person name="Navarro A."/>
            <person name="Busquets A."/>
            <person name="Imperial J."/>
            <person name="Ruiz-Argueso T."/>
        </authorList>
    </citation>
    <scope>NUCLEOTIDE SEQUENCE [LARGE SCALE GENOMIC DNA]</scope>
    <source>
        <strain evidence="1 2">PAC68</strain>
    </source>
</reference>
<dbReference type="Proteomes" id="UP000050863">
    <property type="component" value="Unassembled WGS sequence"/>
</dbReference>
<dbReference type="AlphaFoldDB" id="A0A0R3KJA8"/>
<proteinExistence type="predicted"/>
<keyword evidence="2" id="KW-1185">Reference proteome</keyword>
<sequence length="124" mass="13047">MALSAVLTGSLASPGISQTTNTPKNRIPPHFAKECAANIAKEYPSIKIVGPFSEGSFASPLSQWVAKGRVVVIAAPTISTGLFGTSKRAAGCIYDIRDSALVFRKVAGPTEFPERYTRAPGDPP</sequence>
<dbReference type="EMBL" id="LLXZ01000205">
    <property type="protein sequence ID" value="KRQ95731.1"/>
    <property type="molecule type" value="Genomic_DNA"/>
</dbReference>
<comment type="caution">
    <text evidence="1">The sequence shown here is derived from an EMBL/GenBank/DDBJ whole genome shotgun (WGS) entry which is preliminary data.</text>
</comment>
<evidence type="ECO:0000313" key="2">
    <source>
        <dbReference type="Proteomes" id="UP000050863"/>
    </source>
</evidence>
<accession>A0A0R3KJA8</accession>
<name>A0A0R3KJA8_9BRAD</name>
<evidence type="ECO:0000313" key="1">
    <source>
        <dbReference type="EMBL" id="KRQ95731.1"/>
    </source>
</evidence>
<protein>
    <submittedName>
        <fullName evidence="1">Uncharacterized protein</fullName>
    </submittedName>
</protein>